<proteinExistence type="inferred from homology"/>
<dbReference type="Proteomes" id="UP000249616">
    <property type="component" value="Plasmid unnamed1"/>
</dbReference>
<reference evidence="6" key="1">
    <citation type="submission" date="2018-06" db="EMBL/GenBank/DDBJ databases">
        <authorList>
            <person name="Li K."/>
        </authorList>
    </citation>
    <scope>NUCLEOTIDE SEQUENCE [LARGE SCALE GENOMIC DNA]</scope>
    <source>
        <strain evidence="6">ZFG47</strain>
        <plasmid evidence="6">unnamed1</plasmid>
    </source>
</reference>
<feature type="domain" description="Tail sheath protein subtilisin-like" evidence="3">
    <location>
        <begin position="275"/>
        <end position="422"/>
    </location>
</feature>
<evidence type="ECO:0000313" key="6">
    <source>
        <dbReference type="Proteomes" id="UP000249616"/>
    </source>
</evidence>
<dbReference type="InterPro" id="IPR052042">
    <property type="entry name" value="Tail_sheath_structural"/>
</dbReference>
<comment type="similarity">
    <text evidence="1">Belongs to the myoviridae tail sheath protein family.</text>
</comment>
<dbReference type="RefSeq" id="WP_053762957.1">
    <property type="nucleotide sequence ID" value="NZ_CP030074.1"/>
</dbReference>
<geneLocation type="plasmid" evidence="5 6">
    <name>unnamed1</name>
</geneLocation>
<dbReference type="AlphaFoldDB" id="A0A2Z4JDK0"/>
<evidence type="ECO:0000259" key="3">
    <source>
        <dbReference type="Pfam" id="PF04984"/>
    </source>
</evidence>
<protein>
    <submittedName>
        <fullName evidence="5">Phage tail sheath family protein</fullName>
    </submittedName>
</protein>
<evidence type="ECO:0000256" key="2">
    <source>
        <dbReference type="SAM" id="MobiDB-lite"/>
    </source>
</evidence>
<accession>A0A2Z4JDK0</accession>
<dbReference type="PANTHER" id="PTHR35861:SF1">
    <property type="entry name" value="PHAGE TAIL SHEATH PROTEIN"/>
    <property type="match status" value="1"/>
</dbReference>
<dbReference type="Gene3D" id="3.40.50.11780">
    <property type="match status" value="2"/>
</dbReference>
<evidence type="ECO:0000256" key="1">
    <source>
        <dbReference type="ARBA" id="ARBA00008005"/>
    </source>
</evidence>
<evidence type="ECO:0000259" key="4">
    <source>
        <dbReference type="Pfam" id="PF17482"/>
    </source>
</evidence>
<gene>
    <name evidence="5" type="ORF">DN051_41780</name>
</gene>
<dbReference type="EMBL" id="CP030074">
    <property type="protein sequence ID" value="AWW43146.1"/>
    <property type="molecule type" value="Genomic_DNA"/>
</dbReference>
<dbReference type="InterPro" id="IPR035089">
    <property type="entry name" value="Phage_sheath_subtilisin"/>
</dbReference>
<keyword evidence="6" id="KW-1185">Reference proteome</keyword>
<organism evidence="5 6">
    <name type="scientific">Streptomyces cadmiisoli</name>
    <dbReference type="NCBI Taxonomy" id="2184053"/>
    <lineage>
        <taxon>Bacteria</taxon>
        <taxon>Bacillati</taxon>
        <taxon>Actinomycetota</taxon>
        <taxon>Actinomycetes</taxon>
        <taxon>Kitasatosporales</taxon>
        <taxon>Streptomycetaceae</taxon>
        <taxon>Streptomyces</taxon>
        <taxon>Streptomyces aurantiacus group</taxon>
    </lineage>
</organism>
<dbReference type="Pfam" id="PF17482">
    <property type="entry name" value="Phage_sheath_1C"/>
    <property type="match status" value="1"/>
</dbReference>
<keyword evidence="5" id="KW-0614">Plasmid</keyword>
<dbReference type="KEGG" id="scad:DN051_41780"/>
<feature type="domain" description="Tail sheath protein C-terminal" evidence="4">
    <location>
        <begin position="423"/>
        <end position="528"/>
    </location>
</feature>
<dbReference type="InterPro" id="IPR020287">
    <property type="entry name" value="Tail_sheath_C"/>
</dbReference>
<feature type="region of interest" description="Disordered" evidence="2">
    <location>
        <begin position="93"/>
        <end position="113"/>
    </location>
</feature>
<dbReference type="PANTHER" id="PTHR35861">
    <property type="match status" value="1"/>
</dbReference>
<evidence type="ECO:0000313" key="5">
    <source>
        <dbReference type="EMBL" id="AWW43146.1"/>
    </source>
</evidence>
<sequence>MPNYLTPGVFVEETSSGIKPIQGVGTATAAFIGFTARGPLNEAVLVTSWTHFTNVFGEFTADAYLPHSVYGYFLNGGGNAYIVSLGTGTDADADAAPAELPQDGPRENAGTAGPVRGQLAAAGGRPALTVGLAPGAAHGTSPVTVEVEDPGDAGDEDTFKLVVRRDGKVEEEYDNVSAKRGPAFIGTVLKKSALITLEEVKGATLARPAKGTRVTLAPAAPATVSVVAQGAPVRAPARPSPGLYIGDTAARTGLAGLEAVDDITMVAAPDLMSAYRRGAIDAEGVKAVQLALVAHCESMGDRVAILDPLPGLNAQQVRDWRQEYSGFDSKYAGLYWPWVKVMDPVEKRAETVPPSGHIAGVWARNDATRGVHKAPANEVMRGVLSPALAVTKGEQSILNPIGVNCLRTFPGQGVRIWGARTLSSDPEWRYINVRRLFNYVEKSILDGTNWVVFEPNDRYLWEGVSRTVTAFLTRVWRSGALFGRSPAEAFFVRCDEENNPPENRDAGVLTIDIGIAPVKPAEFVVFRLSQYTPGADTDK</sequence>
<name>A0A2Z4JDK0_9ACTN</name>
<dbReference type="Pfam" id="PF04984">
    <property type="entry name" value="Phage_sheath_1"/>
    <property type="match status" value="1"/>
</dbReference>